<dbReference type="Proteomes" id="UP000316471">
    <property type="component" value="Unassembled WGS sequence"/>
</dbReference>
<dbReference type="EMBL" id="VLKP01000002">
    <property type="protein sequence ID" value="TWI13522.1"/>
    <property type="molecule type" value="Genomic_DNA"/>
</dbReference>
<evidence type="ECO:0000313" key="1">
    <source>
        <dbReference type="EMBL" id="TWI13522.1"/>
    </source>
</evidence>
<gene>
    <name evidence="1" type="ORF">IP93_00684</name>
</gene>
<organism evidence="1 2">
    <name type="scientific">Aerolutibacter ruishenii</name>
    <dbReference type="NCBI Taxonomy" id="686800"/>
    <lineage>
        <taxon>Bacteria</taxon>
        <taxon>Pseudomonadati</taxon>
        <taxon>Pseudomonadota</taxon>
        <taxon>Gammaproteobacteria</taxon>
        <taxon>Lysobacterales</taxon>
        <taxon>Lysobacteraceae</taxon>
        <taxon>Aerolutibacter</taxon>
    </lineage>
</organism>
<evidence type="ECO:0000313" key="2">
    <source>
        <dbReference type="Proteomes" id="UP000316471"/>
    </source>
</evidence>
<protein>
    <submittedName>
        <fullName evidence="1">Nucleotidyltransferase AbiEii toxin of type IV toxin-antitoxin system</fullName>
    </submittedName>
</protein>
<comment type="caution">
    <text evidence="1">The sequence shown here is derived from an EMBL/GenBank/DDBJ whole genome shotgun (WGS) entry which is preliminary data.</text>
</comment>
<accession>A0A562M126</accession>
<dbReference type="GO" id="GO:0016740">
    <property type="term" value="F:transferase activity"/>
    <property type="evidence" value="ECO:0007669"/>
    <property type="project" value="UniProtKB-KW"/>
</dbReference>
<dbReference type="Pfam" id="PF08843">
    <property type="entry name" value="AbiEii"/>
    <property type="match status" value="1"/>
</dbReference>
<name>A0A562M126_9GAMM</name>
<sequence>MIGRGEIDAAAESMGVHVAHVQRDYVFGWLLKSISEDAYLGRLLTLKGATCFRKIYLPESRYSDDLDFSSASVIDERAFAEALNRCCSTIEGVTAVHFNVERTSVGLHRTVVGRDEVVKEVYRARLFFSDFYGNDEELSIAVQMDVSTLDTPVLASKSLPIIHPYSDRGLCAASIQCLAVEELLAAKLKCLLQRRHVLDLFDMAYAHLWRNELGVDRSKIVSAFLRKTIFERSPGAAREILLAVPTDGLEEDWRDRLVCPADSRFDLRSASERLAGFVSEIFAGTETRDVETEAFFPAALRFPILRAGSERRLIRLNYDGTSRLVEPYALLFKKPENAPSREYFYAWNLQGGSSPPGWRSFLGHKVLGLELTDVEFEPRVEIQLYKAAEASRVSNFRRESGRNSAIRSAITKQPRPVRRLSSKPWPSFKASEFVLQCPYCQKKFKRTSRDSTLRPHKAPGGYVCGGRRGTFIT</sequence>
<dbReference type="AlphaFoldDB" id="A0A562M126"/>
<keyword evidence="2" id="KW-1185">Reference proteome</keyword>
<dbReference type="Gene3D" id="3.10.450.620">
    <property type="entry name" value="JHP933, nucleotidyltransferase-like core domain"/>
    <property type="match status" value="1"/>
</dbReference>
<proteinExistence type="predicted"/>
<keyword evidence="1" id="KW-0808">Transferase</keyword>
<reference evidence="1 2" key="1">
    <citation type="journal article" date="2015" name="Stand. Genomic Sci.">
        <title>Genomic Encyclopedia of Bacterial and Archaeal Type Strains, Phase III: the genomes of soil and plant-associated and newly described type strains.</title>
        <authorList>
            <person name="Whitman W.B."/>
            <person name="Woyke T."/>
            <person name="Klenk H.P."/>
            <person name="Zhou Y."/>
            <person name="Lilburn T.G."/>
            <person name="Beck B.J."/>
            <person name="De Vos P."/>
            <person name="Vandamme P."/>
            <person name="Eisen J.A."/>
            <person name="Garrity G."/>
            <person name="Hugenholtz P."/>
            <person name="Kyrpides N.C."/>
        </authorList>
    </citation>
    <scope>NUCLEOTIDE SEQUENCE [LARGE SCALE GENOMIC DNA]</scope>
    <source>
        <strain evidence="1 2">CGMCC 1.10136</strain>
    </source>
</reference>
<dbReference type="InterPro" id="IPR014942">
    <property type="entry name" value="AbiEii"/>
</dbReference>